<dbReference type="Pfam" id="PF08309">
    <property type="entry name" value="LVIVD"/>
    <property type="match status" value="4"/>
</dbReference>
<evidence type="ECO:0000313" key="1">
    <source>
        <dbReference type="EMBL" id="SVA43677.1"/>
    </source>
</evidence>
<sequence>MEKTVQYELQNNIKRVGHIGIPGGGQIVVDGNYAYVGHMKPPYGTTILDVADPKHPKILSTIELPDFYSHTHKVRVVGDLMFTNVEQNDRHFLRKSDQLENTRIRLNETLGRQPTDTELADGLGIDSKRLPELEAVLKRGYETGGFKIYDISDKYSPKLLSHTKTYGFGVHRFDVDEDYAYMSTEMEGYVGNILVNYDISNPTKPEEVSRWWIEGQHLAGGETPTWSGYTNRLHHAMRVGNEMWAAVWHAGFRVIDVTDISSPKTIASYNYHPPFPEPTHTVMPVPNLVDGRRIAIAVDEEHAHTPGRLHGFMWVLDVTDFSDIKILSAFDVSELDSPWSRSPGRFGAHQFREKIDDTLIYLTWFSGGLRVVDVADPMNPSEVAHFIPSPAGNEVAPQTNDVDVDKNGLIYLIDRNYG</sequence>
<proteinExistence type="predicted"/>
<organism evidence="1">
    <name type="scientific">marine metagenome</name>
    <dbReference type="NCBI Taxonomy" id="408172"/>
    <lineage>
        <taxon>unclassified sequences</taxon>
        <taxon>metagenomes</taxon>
        <taxon>ecological metagenomes</taxon>
    </lineage>
</organism>
<dbReference type="InterPro" id="IPR013324">
    <property type="entry name" value="RNA_pol_sigma_r3/r4-like"/>
</dbReference>
<dbReference type="AlphaFoldDB" id="A0A381VVM0"/>
<gene>
    <name evidence="1" type="ORF">METZ01_LOCUS96531</name>
</gene>
<dbReference type="SUPFAM" id="SSF50969">
    <property type="entry name" value="YVTN repeat-like/Quinoprotein amine dehydrogenase"/>
    <property type="match status" value="1"/>
</dbReference>
<protein>
    <recommendedName>
        <fullName evidence="2">RNA polymerase subunit sigma-70</fullName>
    </recommendedName>
</protein>
<evidence type="ECO:0008006" key="2">
    <source>
        <dbReference type="Google" id="ProtNLM"/>
    </source>
</evidence>
<reference evidence="1" key="1">
    <citation type="submission" date="2018-05" db="EMBL/GenBank/DDBJ databases">
        <authorList>
            <person name="Lanie J.A."/>
            <person name="Ng W.-L."/>
            <person name="Kazmierczak K.M."/>
            <person name="Andrzejewski T.M."/>
            <person name="Davidsen T.M."/>
            <person name="Wayne K.J."/>
            <person name="Tettelin H."/>
            <person name="Glass J.I."/>
            <person name="Rusch D."/>
            <person name="Podicherti R."/>
            <person name="Tsui H.-C.T."/>
            <person name="Winkler M.E."/>
        </authorList>
    </citation>
    <scope>NUCLEOTIDE SEQUENCE</scope>
</reference>
<dbReference type="SUPFAM" id="SSF88659">
    <property type="entry name" value="Sigma3 and sigma4 domains of RNA polymerase sigma factors"/>
    <property type="match status" value="1"/>
</dbReference>
<name>A0A381VVM0_9ZZZZ</name>
<dbReference type="InterPro" id="IPR013211">
    <property type="entry name" value="LVIVD"/>
</dbReference>
<dbReference type="EMBL" id="UINC01009754">
    <property type="protein sequence ID" value="SVA43677.1"/>
    <property type="molecule type" value="Genomic_DNA"/>
</dbReference>
<dbReference type="InterPro" id="IPR011044">
    <property type="entry name" value="Quino_amine_DH_bsu"/>
</dbReference>
<accession>A0A381VVM0</accession>
<feature type="non-terminal residue" evidence="1">
    <location>
        <position position="418"/>
    </location>
</feature>